<dbReference type="InterPro" id="IPR022385">
    <property type="entry name" value="Rhs_assc_core"/>
</dbReference>
<dbReference type="Pfam" id="PF25023">
    <property type="entry name" value="TEN_YD-shell"/>
    <property type="match status" value="2"/>
</dbReference>
<dbReference type="PANTHER" id="PTHR32305:SF15">
    <property type="entry name" value="PROTEIN RHSA-RELATED"/>
    <property type="match status" value="1"/>
</dbReference>
<dbReference type="EMBL" id="QTSU01000001">
    <property type="protein sequence ID" value="RDZ29730.1"/>
    <property type="molecule type" value="Genomic_DNA"/>
</dbReference>
<reference evidence="3 4" key="1">
    <citation type="submission" date="2018-08" db="EMBL/GenBank/DDBJ databases">
        <title>Lysobacter sp. zong2l5, whole genome shotgun sequence.</title>
        <authorList>
            <person name="Zhang X."/>
            <person name="Feng G."/>
            <person name="Zhu H."/>
        </authorList>
    </citation>
    <scope>NUCLEOTIDE SEQUENCE [LARGE SCALE GENOMIC DNA]</scope>
    <source>
        <strain evidence="4">zong2l5</strain>
    </source>
</reference>
<dbReference type="NCBIfam" id="TIGR03696">
    <property type="entry name" value="Rhs_assc_core"/>
    <property type="match status" value="1"/>
</dbReference>
<sequence>MVQDGVGLFGETTQNVAVAVTSGALSATPNPCSIPSGASICSSSVGWVSSASNAQVWVTGLDNSNPQLFAAAKNGSQVAGWITAGGARFHLKSGTLTLDTIDVSGQLAANVPPSVSLTAPVGGQVFPAASSVVLKATASDPDNGVQRVEFYVDGAKVGEDASAPYAVSWTSTAGAHSVTARAIDPLNAQATSSAVAISVSSPPPVATGGVARIYVYNNESAYGADQRLCKVIEPETGATVMRYDTAGNLMWSASGLNLPSTSSCDFAAAHASGRRIDRTYDARSRMVDMVFPDGNGNQHFDYTKDGLPSLIRTWNNEGTTTVVNRYYYNKRRLLEDESVEQPGSYTWPLDYVYDQNGSLAEQAYPTGLRVRYAPNALGQATQVVTAPSSTTTGTYASGVSYYPNGAIKQFTYGNGIVHTMVQNARQLPQTTQDGSITGFTHLYDANGNTTLIDDLVQGQNFKRYLSYDGLDRLKAAGSAMFGGSTHYINYTYDAVDNIRSVNHPGVREHTYWYDARNQLTNVQNPAGASVVGLDYDVQGNINHKNGQEYRFDYGNRLRRVVGKETYRYDGYGRRADVTRDNGSAEVFQYSQSGQYLFSSKLPAGGGQTTHENVYLAGSVIATIDHNWPSNAIIATKYQHTDALGSPVATTDTSGALIERTNYEPYGSAINKTVDGIGYTGHVVDGATALTYMQQRYYDASLGRFLSVDPVAVGAGSGSNFNRYQYANNSPYNFYDPDGRFGCPIPASDLCGKSLEVVRAQDASRYRGEPTWLGRVAGELVDFVPWVGDRIAIHAAIRNPSGPRIFAAAVGLAGPIGDGLGKVIKKSDDIGEIAGTLFHYTDEAGARGILESGKILPDANGRVYLTTDQIAPADASNVLFMGRGGNKGTHVVEVDVRQGVELRAGEQANELIHQGAIRDGRQADLRVRKNEF</sequence>
<evidence type="ECO:0000313" key="4">
    <source>
        <dbReference type="Proteomes" id="UP000264492"/>
    </source>
</evidence>
<comment type="caution">
    <text evidence="3">The sequence shown here is derived from an EMBL/GenBank/DDBJ whole genome shotgun (WGS) entry which is preliminary data.</text>
</comment>
<accession>A0A371K7B2</accession>
<dbReference type="InterPro" id="IPR050708">
    <property type="entry name" value="T6SS_VgrG/RHS"/>
</dbReference>
<keyword evidence="4" id="KW-1185">Reference proteome</keyword>
<evidence type="ECO:0000256" key="1">
    <source>
        <dbReference type="ARBA" id="ARBA00022737"/>
    </source>
</evidence>
<dbReference type="Pfam" id="PF17957">
    <property type="entry name" value="Big_7"/>
    <property type="match status" value="1"/>
</dbReference>
<dbReference type="PANTHER" id="PTHR32305">
    <property type="match status" value="1"/>
</dbReference>
<name>A0A371K7B2_9GAMM</name>
<dbReference type="Gene3D" id="2.180.10.10">
    <property type="entry name" value="RHS repeat-associated core"/>
    <property type="match status" value="1"/>
</dbReference>
<proteinExistence type="predicted"/>
<evidence type="ECO:0000259" key="2">
    <source>
        <dbReference type="Pfam" id="PF25023"/>
    </source>
</evidence>
<organism evidence="3 4">
    <name type="scientific">Lysobacter silvisoli</name>
    <dbReference type="NCBI Taxonomy" id="2293254"/>
    <lineage>
        <taxon>Bacteria</taxon>
        <taxon>Pseudomonadati</taxon>
        <taxon>Pseudomonadota</taxon>
        <taxon>Gammaproteobacteria</taxon>
        <taxon>Lysobacterales</taxon>
        <taxon>Lysobacteraceae</taxon>
        <taxon>Lysobacter</taxon>
    </lineage>
</organism>
<protein>
    <recommendedName>
        <fullName evidence="2">Teneurin-like YD-shell domain-containing protein</fullName>
    </recommendedName>
</protein>
<dbReference type="InterPro" id="IPR056823">
    <property type="entry name" value="TEN-like_YD-shell"/>
</dbReference>
<feature type="domain" description="Teneurin-like YD-shell" evidence="2">
    <location>
        <begin position="435"/>
        <end position="594"/>
    </location>
</feature>
<dbReference type="InterPro" id="IPR013783">
    <property type="entry name" value="Ig-like_fold"/>
</dbReference>
<evidence type="ECO:0000313" key="3">
    <source>
        <dbReference type="EMBL" id="RDZ29730.1"/>
    </source>
</evidence>
<keyword evidence="1" id="KW-0677">Repeat</keyword>
<dbReference type="AlphaFoldDB" id="A0A371K7B2"/>
<gene>
    <name evidence="3" type="ORF">DX914_06995</name>
</gene>
<dbReference type="Proteomes" id="UP000264492">
    <property type="component" value="Unassembled WGS sequence"/>
</dbReference>
<feature type="domain" description="Teneurin-like YD-shell" evidence="2">
    <location>
        <begin position="638"/>
        <end position="730"/>
    </location>
</feature>
<dbReference type="Gene3D" id="2.60.40.10">
    <property type="entry name" value="Immunoglobulins"/>
    <property type="match status" value="1"/>
</dbReference>